<dbReference type="InterPro" id="IPR038614">
    <property type="entry name" value="GK_N_sf"/>
</dbReference>
<organism evidence="3 4">
    <name type="scientific">Roseinatronobacter domitianus</name>
    <dbReference type="NCBI Taxonomy" id="2940293"/>
    <lineage>
        <taxon>Bacteria</taxon>
        <taxon>Pseudomonadati</taxon>
        <taxon>Pseudomonadota</taxon>
        <taxon>Alphaproteobacteria</taxon>
        <taxon>Rhodobacterales</taxon>
        <taxon>Paracoccaceae</taxon>
        <taxon>Roseinatronobacter</taxon>
    </lineage>
</organism>
<dbReference type="InterPro" id="IPR037035">
    <property type="entry name" value="GK-like_C_sf"/>
</dbReference>
<comment type="caution">
    <text evidence="3">The sequence shown here is derived from an EMBL/GenBank/DDBJ whole genome shotgun (WGS) entry which is preliminary data.</text>
</comment>
<dbReference type="RefSeq" id="WP_249058839.1">
    <property type="nucleotide sequence ID" value="NZ_JALZWP010000010.1"/>
</dbReference>
<name>A0ABT0M338_9RHOB</name>
<dbReference type="Gene3D" id="3.40.50.10180">
    <property type="entry name" value="Glycerate kinase, MOFRL-like N-terminal domain"/>
    <property type="match status" value="1"/>
</dbReference>
<dbReference type="Gene3D" id="3.40.1480.10">
    <property type="entry name" value="MOFRL domain"/>
    <property type="match status" value="1"/>
</dbReference>
<accession>A0ABT0M338</accession>
<dbReference type="Pfam" id="PF13660">
    <property type="entry name" value="DUF4147"/>
    <property type="match status" value="1"/>
</dbReference>
<dbReference type="SUPFAM" id="SSF82544">
    <property type="entry name" value="GckA/TtuD-like"/>
    <property type="match status" value="1"/>
</dbReference>
<feature type="domain" description="MOFRL" evidence="1">
    <location>
        <begin position="298"/>
        <end position="402"/>
    </location>
</feature>
<proteinExistence type="predicted"/>
<evidence type="ECO:0000313" key="3">
    <source>
        <dbReference type="EMBL" id="MCL1629271.1"/>
    </source>
</evidence>
<sequence>MTNQTLLSVSQMQAAFQAAVAAADPAGGVARAFADAAFTMPKGRVFVLSVGKAAGAMMDAALAALPKPHAALVVTNYENAGRVDGARVMAAGHPVPDENGLQAGLAVQKMLARTTRDDAVLVLVSGGGSALLPAPVSGVTLEEKAEVNRLLLGAGLDITQMNMVRQHLSRLKGGGLLQTASPAPVTALILSDVVGDDLHVIASGPTVAPIGTRADAMRLLEDHGLWARVPESVRTVLRRDDAPHSLPEAANYLVGSNAQSVAAAARALPGALADPVPLVGDVAEAAARIVALADRPGVTVLGGETTVTLRGTGAGGRNQELALRVALALHGRPGWRLLSGGTDGRDGPTDAAGAVVDGETIARIQAAGGDADALLANNDSYAALALANDLLITGGTGTNVADVQILAVQG</sequence>
<feature type="domain" description="MOFRL-associated" evidence="2">
    <location>
        <begin position="12"/>
        <end position="238"/>
    </location>
</feature>
<gene>
    <name evidence="3" type="ORF">M3N55_11050</name>
</gene>
<reference evidence="3 4" key="1">
    <citation type="submission" date="2022-05" db="EMBL/GenBank/DDBJ databases">
        <title>Seasonal and diel survey of microbial diversity of the Tyrrhenian coast.</title>
        <authorList>
            <person name="Gattoni G."/>
            <person name="Corral P."/>
        </authorList>
    </citation>
    <scope>NUCLEOTIDE SEQUENCE [LARGE SCALE GENOMIC DNA]</scope>
    <source>
        <strain evidence="3 4">V10</strain>
    </source>
</reference>
<dbReference type="Proteomes" id="UP001202550">
    <property type="component" value="Unassembled WGS sequence"/>
</dbReference>
<dbReference type="Pfam" id="PF05161">
    <property type="entry name" value="MOFRL"/>
    <property type="match status" value="1"/>
</dbReference>
<protein>
    <submittedName>
        <fullName evidence="3">DUF4147 domain-containing protein</fullName>
    </submittedName>
</protein>
<evidence type="ECO:0000313" key="4">
    <source>
        <dbReference type="Proteomes" id="UP001202550"/>
    </source>
</evidence>
<dbReference type="PANTHER" id="PTHR12227:SF0">
    <property type="entry name" value="GLYCERATE KINASE"/>
    <property type="match status" value="1"/>
</dbReference>
<evidence type="ECO:0000259" key="1">
    <source>
        <dbReference type="Pfam" id="PF05161"/>
    </source>
</evidence>
<dbReference type="InterPro" id="IPR007835">
    <property type="entry name" value="MOFRL"/>
</dbReference>
<dbReference type="PANTHER" id="PTHR12227">
    <property type="entry name" value="GLYCERATE KINASE"/>
    <property type="match status" value="1"/>
</dbReference>
<dbReference type="InterPro" id="IPR039760">
    <property type="entry name" value="MOFRL_protein"/>
</dbReference>
<dbReference type="InterPro" id="IPR025286">
    <property type="entry name" value="MOFRL_assoc_dom"/>
</dbReference>
<keyword evidence="4" id="KW-1185">Reference proteome</keyword>
<evidence type="ECO:0000259" key="2">
    <source>
        <dbReference type="Pfam" id="PF13660"/>
    </source>
</evidence>
<dbReference type="EMBL" id="JALZWP010000010">
    <property type="protein sequence ID" value="MCL1629271.1"/>
    <property type="molecule type" value="Genomic_DNA"/>
</dbReference>